<gene>
    <name evidence="2" type="ORF">LKD81_01280</name>
</gene>
<keyword evidence="3" id="KW-1185">Reference proteome</keyword>
<dbReference type="EMBL" id="JAJEQR010000003">
    <property type="protein sequence ID" value="MCC2229634.1"/>
    <property type="molecule type" value="Genomic_DNA"/>
</dbReference>
<sequence length="379" mass="40196">MNNGQKQFHRLLRVLLPIVILLGIVIGSFSVSRAQIGAQTAHNYVKATVTAILQDDADGLPFNGSQLVRARLTSGTWKGEEAELSNSNSYQRGALCQEGTKIIALVQQGSDGVISGSVYNYDRTGMLWGLLALFLISLLAVGGWKGAATIYALAFTFACVIFLYLPLLYAGWNGIAASALTAVVVLAASIYILNGWSRKSVCSILGTSLGVCISGGLALLFGSIGHLNGFHMSEVESMVYIANASKLRVGDLLYAGVLISGLGAVMDVSVSMAAAMEEVHAKAPELSPWELFRSGMTVGHDMIGTMSNTLILAYTGSATGALLTIYSYEMPFLQVTGYNSIMIELLYGLCGTIGVILTVPIQAGITAFALRHAKKEFVC</sequence>
<dbReference type="RefSeq" id="WP_308452420.1">
    <property type="nucleotide sequence ID" value="NZ_JAJEQR010000003.1"/>
</dbReference>
<dbReference type="AlphaFoldDB" id="A0AAE3E7L7"/>
<feature type="transmembrane region" description="Helical" evidence="1">
    <location>
        <begin position="252"/>
        <end position="275"/>
    </location>
</feature>
<evidence type="ECO:0000313" key="3">
    <source>
        <dbReference type="Proteomes" id="UP001198182"/>
    </source>
</evidence>
<dbReference type="InterPro" id="IPR012507">
    <property type="entry name" value="YibE_F"/>
</dbReference>
<organism evidence="2 3">
    <name type="scientific">Hominifimenecus microfluidus</name>
    <dbReference type="NCBI Taxonomy" id="2885348"/>
    <lineage>
        <taxon>Bacteria</taxon>
        <taxon>Bacillati</taxon>
        <taxon>Bacillota</taxon>
        <taxon>Clostridia</taxon>
        <taxon>Lachnospirales</taxon>
        <taxon>Lachnospiraceae</taxon>
        <taxon>Hominifimenecus</taxon>
    </lineage>
</organism>
<feature type="transmembrane region" description="Helical" evidence="1">
    <location>
        <begin position="12"/>
        <end position="31"/>
    </location>
</feature>
<dbReference type="Pfam" id="PF07907">
    <property type="entry name" value="YibE_F"/>
    <property type="match status" value="1"/>
</dbReference>
<feature type="transmembrane region" description="Helical" evidence="1">
    <location>
        <begin position="201"/>
        <end position="224"/>
    </location>
</feature>
<keyword evidence="1" id="KW-0472">Membrane</keyword>
<reference evidence="2" key="1">
    <citation type="submission" date="2021-10" db="EMBL/GenBank/DDBJ databases">
        <title>Anaerobic single-cell dispensing facilitates the cultivation of human gut bacteria.</title>
        <authorList>
            <person name="Afrizal A."/>
        </authorList>
    </citation>
    <scope>NUCLEOTIDE SEQUENCE</scope>
    <source>
        <strain evidence="2">CLA-AA-H215</strain>
    </source>
</reference>
<feature type="transmembrane region" description="Helical" evidence="1">
    <location>
        <begin position="309"/>
        <end position="326"/>
    </location>
</feature>
<keyword evidence="1" id="KW-1133">Transmembrane helix</keyword>
<accession>A0AAE3E7L7</accession>
<comment type="caution">
    <text evidence="2">The sequence shown here is derived from an EMBL/GenBank/DDBJ whole genome shotgun (WGS) entry which is preliminary data.</text>
</comment>
<protein>
    <submittedName>
        <fullName evidence="2">YibE/F family protein</fullName>
    </submittedName>
</protein>
<dbReference type="PANTHER" id="PTHR41771">
    <property type="entry name" value="MEMBRANE PROTEIN-RELATED"/>
    <property type="match status" value="1"/>
</dbReference>
<feature type="transmembrane region" description="Helical" evidence="1">
    <location>
        <begin position="175"/>
        <end position="194"/>
    </location>
</feature>
<evidence type="ECO:0000313" key="2">
    <source>
        <dbReference type="EMBL" id="MCC2229634.1"/>
    </source>
</evidence>
<feature type="transmembrane region" description="Helical" evidence="1">
    <location>
        <begin position="125"/>
        <end position="143"/>
    </location>
</feature>
<keyword evidence="1" id="KW-0812">Transmembrane</keyword>
<dbReference type="Proteomes" id="UP001198182">
    <property type="component" value="Unassembled WGS sequence"/>
</dbReference>
<evidence type="ECO:0000256" key="1">
    <source>
        <dbReference type="SAM" id="Phobius"/>
    </source>
</evidence>
<dbReference type="PANTHER" id="PTHR41771:SF1">
    <property type="entry name" value="MEMBRANE PROTEIN"/>
    <property type="match status" value="1"/>
</dbReference>
<proteinExistence type="predicted"/>
<feature type="transmembrane region" description="Helical" evidence="1">
    <location>
        <begin position="346"/>
        <end position="370"/>
    </location>
</feature>
<name>A0AAE3E7L7_9FIRM</name>
<feature type="transmembrane region" description="Helical" evidence="1">
    <location>
        <begin position="150"/>
        <end position="169"/>
    </location>
</feature>